<sequence>MTNQEIKQAVENVFDEVVTARRHIHQHPELSFEEYETAAYVKEKLTAAGIQPVSIGRTGVVAVIAPEGMENEPCLALRADLDALPIHEQSGESFSSGKPGVMHACGHDVHTAVLLGVAKIVQENKEQLRRPVKFIFQPGEEKLPGGASVLIEEGVLENPRVTEILGLHVFPELEQGKVGFKPGMYMASCDEIFITVKGKGGHGAMPHQVIDPVLIGSSIVVQLQQIVSRSCDPKIPCVLSFGHFEALGATNVIPDQAFLKGTFRTMNEEWRSKAHELIRKQADFIARSMGGEVDVVIDKGYPFLENNEEITGQVKKCATEILGEVNVVDLPIRLTAEDFSYYSQEVPACFFRMGTRNEAVNAIFGVHNSKFKVEEEALKSGMAVFLSYVFTK</sequence>
<dbReference type="NCBIfam" id="TIGR01891">
    <property type="entry name" value="amidohydrolases"/>
    <property type="match status" value="1"/>
</dbReference>
<comment type="caution">
    <text evidence="3">The sequence shown here is derived from an EMBL/GenBank/DDBJ whole genome shotgun (WGS) entry which is preliminary data.</text>
</comment>
<dbReference type="EMBL" id="BAAAFH010000022">
    <property type="protein sequence ID" value="GAA0876689.1"/>
    <property type="molecule type" value="Genomic_DNA"/>
</dbReference>
<dbReference type="PANTHER" id="PTHR11014">
    <property type="entry name" value="PEPTIDASE M20 FAMILY MEMBER"/>
    <property type="match status" value="1"/>
</dbReference>
<dbReference type="PIRSF" id="PIRSF005962">
    <property type="entry name" value="Pept_M20D_amidohydro"/>
    <property type="match status" value="1"/>
</dbReference>
<dbReference type="CDD" id="cd03886">
    <property type="entry name" value="M20_Acy1"/>
    <property type="match status" value="1"/>
</dbReference>
<evidence type="ECO:0000313" key="4">
    <source>
        <dbReference type="Proteomes" id="UP001501126"/>
    </source>
</evidence>
<dbReference type="InterPro" id="IPR036264">
    <property type="entry name" value="Bact_exopeptidase_dim_dom"/>
</dbReference>
<dbReference type="Pfam" id="PF01546">
    <property type="entry name" value="Peptidase_M20"/>
    <property type="match status" value="1"/>
</dbReference>
<feature type="domain" description="Peptidase M20 dimerisation" evidence="2">
    <location>
        <begin position="194"/>
        <end position="283"/>
    </location>
</feature>
<evidence type="ECO:0000256" key="1">
    <source>
        <dbReference type="ARBA" id="ARBA00022801"/>
    </source>
</evidence>
<name>A0ABP3Y7D2_9FLAO</name>
<reference evidence="4" key="1">
    <citation type="journal article" date="2019" name="Int. J. Syst. Evol. Microbiol.">
        <title>The Global Catalogue of Microorganisms (GCM) 10K type strain sequencing project: providing services to taxonomists for standard genome sequencing and annotation.</title>
        <authorList>
            <consortium name="The Broad Institute Genomics Platform"/>
            <consortium name="The Broad Institute Genome Sequencing Center for Infectious Disease"/>
            <person name="Wu L."/>
            <person name="Ma J."/>
        </authorList>
    </citation>
    <scope>NUCLEOTIDE SEQUENCE [LARGE SCALE GENOMIC DNA]</scope>
    <source>
        <strain evidence="4">JCM 16083</strain>
    </source>
</reference>
<dbReference type="Gene3D" id="3.40.630.10">
    <property type="entry name" value="Zn peptidases"/>
    <property type="match status" value="1"/>
</dbReference>
<accession>A0ABP3Y7D2</accession>
<dbReference type="Gene3D" id="3.30.70.360">
    <property type="match status" value="1"/>
</dbReference>
<proteinExistence type="predicted"/>
<dbReference type="Pfam" id="PF07687">
    <property type="entry name" value="M20_dimer"/>
    <property type="match status" value="1"/>
</dbReference>
<keyword evidence="1" id="KW-0378">Hydrolase</keyword>
<dbReference type="RefSeq" id="WP_343790051.1">
    <property type="nucleotide sequence ID" value="NZ_BAAAFH010000022.1"/>
</dbReference>
<dbReference type="PANTHER" id="PTHR11014:SF63">
    <property type="entry name" value="METALLOPEPTIDASE, PUTATIVE (AFU_ORTHOLOGUE AFUA_6G09600)-RELATED"/>
    <property type="match status" value="1"/>
</dbReference>
<gene>
    <name evidence="3" type="ORF">GCM10009118_30990</name>
</gene>
<evidence type="ECO:0000313" key="3">
    <source>
        <dbReference type="EMBL" id="GAA0876689.1"/>
    </source>
</evidence>
<dbReference type="InterPro" id="IPR011650">
    <property type="entry name" value="Peptidase_M20_dimer"/>
</dbReference>
<dbReference type="InterPro" id="IPR017439">
    <property type="entry name" value="Amidohydrolase"/>
</dbReference>
<protein>
    <submittedName>
        <fullName evidence="3">M20 family metallopeptidase</fullName>
    </submittedName>
</protein>
<dbReference type="SUPFAM" id="SSF53187">
    <property type="entry name" value="Zn-dependent exopeptidases"/>
    <property type="match status" value="1"/>
</dbReference>
<dbReference type="Proteomes" id="UP001501126">
    <property type="component" value="Unassembled WGS sequence"/>
</dbReference>
<dbReference type="InterPro" id="IPR002933">
    <property type="entry name" value="Peptidase_M20"/>
</dbReference>
<evidence type="ECO:0000259" key="2">
    <source>
        <dbReference type="Pfam" id="PF07687"/>
    </source>
</evidence>
<organism evidence="3 4">
    <name type="scientific">Wandonia haliotis</name>
    <dbReference type="NCBI Taxonomy" id="574963"/>
    <lineage>
        <taxon>Bacteria</taxon>
        <taxon>Pseudomonadati</taxon>
        <taxon>Bacteroidota</taxon>
        <taxon>Flavobacteriia</taxon>
        <taxon>Flavobacteriales</taxon>
        <taxon>Crocinitomicaceae</taxon>
        <taxon>Wandonia</taxon>
    </lineage>
</organism>
<dbReference type="SUPFAM" id="SSF55031">
    <property type="entry name" value="Bacterial exopeptidase dimerisation domain"/>
    <property type="match status" value="1"/>
</dbReference>
<keyword evidence="4" id="KW-1185">Reference proteome</keyword>